<dbReference type="OrthoDB" id="536881at2759"/>
<evidence type="ECO:0000256" key="6">
    <source>
        <dbReference type="SAM" id="MobiDB-lite"/>
    </source>
</evidence>
<dbReference type="Proteomes" id="UP000054516">
    <property type="component" value="Unassembled WGS sequence"/>
</dbReference>
<dbReference type="InterPro" id="IPR051648">
    <property type="entry name" value="CWI-Assembly_Regulator"/>
</dbReference>
<evidence type="ECO:0000256" key="1">
    <source>
        <dbReference type="ARBA" id="ARBA00004191"/>
    </source>
</evidence>
<feature type="region of interest" description="Disordered" evidence="6">
    <location>
        <begin position="352"/>
        <end position="379"/>
    </location>
</feature>
<organism evidence="8">
    <name type="scientific">Rosellinia necatrix</name>
    <name type="common">White root-rot fungus</name>
    <dbReference type="NCBI Taxonomy" id="77044"/>
    <lineage>
        <taxon>Eukaryota</taxon>
        <taxon>Fungi</taxon>
        <taxon>Dikarya</taxon>
        <taxon>Ascomycota</taxon>
        <taxon>Pezizomycotina</taxon>
        <taxon>Sordariomycetes</taxon>
        <taxon>Xylariomycetidae</taxon>
        <taxon>Xylariales</taxon>
        <taxon>Xylariaceae</taxon>
        <taxon>Rosellinia</taxon>
    </lineage>
</organism>
<gene>
    <name evidence="8" type="ORF">SAMD00023353_0403350</name>
</gene>
<dbReference type="AlphaFoldDB" id="A0A1S7UJV0"/>
<dbReference type="GO" id="GO:0031505">
    <property type="term" value="P:fungal-type cell wall organization"/>
    <property type="evidence" value="ECO:0007669"/>
    <property type="project" value="TreeGrafter"/>
</dbReference>
<comment type="subcellular location">
    <subcellularLocation>
        <location evidence="1">Secreted</location>
        <location evidence="1">Cell wall</location>
    </subcellularLocation>
</comment>
<dbReference type="PROSITE" id="PS51257">
    <property type="entry name" value="PROKAR_LIPOPROTEIN"/>
    <property type="match status" value="1"/>
</dbReference>
<feature type="chain" id="PRO_5012142335" evidence="7">
    <location>
        <begin position="22"/>
        <end position="404"/>
    </location>
</feature>
<dbReference type="GO" id="GO:0009986">
    <property type="term" value="C:cell surface"/>
    <property type="evidence" value="ECO:0007669"/>
    <property type="project" value="TreeGrafter"/>
</dbReference>
<protein>
    <submittedName>
        <fullName evidence="8">Putative gpi-anchored cell wall organization protein ecm33</fullName>
    </submittedName>
</protein>
<accession>A0A1S7UJV0</accession>
<feature type="signal peptide" evidence="7">
    <location>
        <begin position="1"/>
        <end position="21"/>
    </location>
</feature>
<dbReference type="SUPFAM" id="SSF52058">
    <property type="entry name" value="L domain-like"/>
    <property type="match status" value="2"/>
</dbReference>
<keyword evidence="2" id="KW-0134">Cell wall</keyword>
<dbReference type="InterPro" id="IPR036941">
    <property type="entry name" value="Rcpt_L-dom_sf"/>
</dbReference>
<evidence type="ECO:0000256" key="3">
    <source>
        <dbReference type="ARBA" id="ARBA00022525"/>
    </source>
</evidence>
<sequence length="404" mass="41750">MHTKELLSAVVALGVVSGAAALGCKDDPVEVKSQADATQAAECTTIANDLVVDVGAGPTIDLGGTLTEIKGSLIVKNNGLIQTLRSDSLETIGGAFQLHNATSLFSLDFSKLGEVGSIDWVTLNSLLEPTFGNPGITKAKTVVVADTFVANLDGINVQNLVSMDINNNRRLSKFSTSIKTLSDSLRVSANALNMTMEMPNLEWIANMTIANVSSFAVPSLKAVNGSMRFDSNYFTNFLAQNLTEIHDGDLSFVSNPQLQNISVPLLKRIGGGLTIANNTVLMKIDGLDSLETVGGAIKMRGSFDEIDLPKLDNVVGTAEFVSTDDISKSCETLNGLSGSVVQGKVTACDSDNASANNDTSSAGGSNGDSSGSGDNGDSAASLATASMSTVVTLAALGGLVAAFL</sequence>
<keyword evidence="5" id="KW-0325">Glycoprotein</keyword>
<dbReference type="GO" id="GO:0009277">
    <property type="term" value="C:fungal-type cell wall"/>
    <property type="evidence" value="ECO:0007669"/>
    <property type="project" value="TreeGrafter"/>
</dbReference>
<evidence type="ECO:0000313" key="8">
    <source>
        <dbReference type="EMBL" id="GAP83305.1"/>
    </source>
</evidence>
<dbReference type="PANTHER" id="PTHR31018">
    <property type="entry name" value="SPORULATION-SPECIFIC PROTEIN-RELATED"/>
    <property type="match status" value="1"/>
</dbReference>
<dbReference type="GO" id="GO:0005886">
    <property type="term" value="C:plasma membrane"/>
    <property type="evidence" value="ECO:0007669"/>
    <property type="project" value="TreeGrafter"/>
</dbReference>
<proteinExistence type="predicted"/>
<evidence type="ECO:0000256" key="4">
    <source>
        <dbReference type="ARBA" id="ARBA00022729"/>
    </source>
</evidence>
<reference evidence="8" key="1">
    <citation type="submission" date="2016-03" db="EMBL/GenBank/DDBJ databases">
        <title>Draft genome sequence of Rosellinia necatrix.</title>
        <authorList>
            <person name="Kanematsu S."/>
        </authorList>
    </citation>
    <scope>NUCLEOTIDE SEQUENCE [LARGE SCALE GENOMIC DNA]</scope>
    <source>
        <strain evidence="8">W97</strain>
    </source>
</reference>
<keyword evidence="3" id="KW-0964">Secreted</keyword>
<name>A0A1S7UJV0_ROSNE</name>
<evidence type="ECO:0000256" key="7">
    <source>
        <dbReference type="SAM" id="SignalP"/>
    </source>
</evidence>
<keyword evidence="4 7" id="KW-0732">Signal</keyword>
<dbReference type="Gene3D" id="3.80.20.20">
    <property type="entry name" value="Receptor L-domain"/>
    <property type="match status" value="2"/>
</dbReference>
<dbReference type="OMA" id="WANNITF"/>
<evidence type="ECO:0000313" key="9">
    <source>
        <dbReference type="Proteomes" id="UP000054516"/>
    </source>
</evidence>
<evidence type="ECO:0000256" key="2">
    <source>
        <dbReference type="ARBA" id="ARBA00022512"/>
    </source>
</evidence>
<dbReference type="STRING" id="77044.A0A1S7UJV0"/>
<evidence type="ECO:0000256" key="5">
    <source>
        <dbReference type="ARBA" id="ARBA00023180"/>
    </source>
</evidence>
<dbReference type="EMBL" id="DF977449">
    <property type="protein sequence ID" value="GAP83305.1"/>
    <property type="molecule type" value="Genomic_DNA"/>
</dbReference>
<keyword evidence="9" id="KW-1185">Reference proteome</keyword>
<dbReference type="PANTHER" id="PTHR31018:SF3">
    <property type="entry name" value="RECEPTOR PROTEIN-TYROSINE KINASE"/>
    <property type="match status" value="1"/>
</dbReference>